<evidence type="ECO:0000256" key="1">
    <source>
        <dbReference type="SAM" id="MobiDB-lite"/>
    </source>
</evidence>
<organism evidence="2 3">
    <name type="scientific">Plantactinospora mayteni</name>
    <dbReference type="NCBI Taxonomy" id="566021"/>
    <lineage>
        <taxon>Bacteria</taxon>
        <taxon>Bacillati</taxon>
        <taxon>Actinomycetota</taxon>
        <taxon>Actinomycetes</taxon>
        <taxon>Micromonosporales</taxon>
        <taxon>Micromonosporaceae</taxon>
        <taxon>Plantactinospora</taxon>
    </lineage>
</organism>
<keyword evidence="3" id="KW-1185">Reference proteome</keyword>
<evidence type="ECO:0000313" key="2">
    <source>
        <dbReference type="EMBL" id="GIH00499.1"/>
    </source>
</evidence>
<feature type="region of interest" description="Disordered" evidence="1">
    <location>
        <begin position="15"/>
        <end position="44"/>
    </location>
</feature>
<protein>
    <submittedName>
        <fullName evidence="2">Uncharacterized protein</fullName>
    </submittedName>
</protein>
<sequence>MRDVCNMLPPCPVAVAENGSDPGSRPPAGPPRGSQGLDGSRSTPVLVAPCERSTSPRESEYGVPLVAFLRRT</sequence>
<evidence type="ECO:0000313" key="3">
    <source>
        <dbReference type="Proteomes" id="UP000621500"/>
    </source>
</evidence>
<dbReference type="EMBL" id="BONX01000054">
    <property type="protein sequence ID" value="GIH00499.1"/>
    <property type="molecule type" value="Genomic_DNA"/>
</dbReference>
<proteinExistence type="predicted"/>
<reference evidence="2 3" key="1">
    <citation type="submission" date="2021-01" db="EMBL/GenBank/DDBJ databases">
        <title>Whole genome shotgun sequence of Plantactinospora mayteni NBRC 109088.</title>
        <authorList>
            <person name="Komaki H."/>
            <person name="Tamura T."/>
        </authorList>
    </citation>
    <scope>NUCLEOTIDE SEQUENCE [LARGE SCALE GENOMIC DNA]</scope>
    <source>
        <strain evidence="2 3">NBRC 109088</strain>
    </source>
</reference>
<accession>A0ABQ4F0S2</accession>
<gene>
    <name evidence="2" type="ORF">Pma05_70710</name>
</gene>
<name>A0ABQ4F0S2_9ACTN</name>
<comment type="caution">
    <text evidence="2">The sequence shown here is derived from an EMBL/GenBank/DDBJ whole genome shotgun (WGS) entry which is preliminary data.</text>
</comment>
<dbReference type="Proteomes" id="UP000621500">
    <property type="component" value="Unassembled WGS sequence"/>
</dbReference>